<keyword evidence="3" id="KW-0808">Transferase</keyword>
<dbReference type="GO" id="GO:0016746">
    <property type="term" value="F:acyltransferase activity"/>
    <property type="evidence" value="ECO:0007669"/>
    <property type="project" value="UniProtKB-KW"/>
</dbReference>
<keyword evidence="6" id="KW-1185">Reference proteome</keyword>
<proteinExistence type="inferred from homology"/>
<dbReference type="InterPro" id="IPR016181">
    <property type="entry name" value="Acyl_CoA_acyltransferase"/>
</dbReference>
<dbReference type="RefSeq" id="WP_078922634.1">
    <property type="nucleotide sequence ID" value="NZ_FUYB01000009.1"/>
</dbReference>
<dbReference type="OrthoDB" id="9799147at2"/>
<keyword evidence="4" id="KW-0012">Acyltransferase</keyword>
<dbReference type="STRING" id="92487.SAMN02745130_02165"/>
<organism evidence="5 6">
    <name type="scientific">Thiothrix eikelboomii</name>
    <dbReference type="NCBI Taxonomy" id="92487"/>
    <lineage>
        <taxon>Bacteria</taxon>
        <taxon>Pseudomonadati</taxon>
        <taxon>Pseudomonadota</taxon>
        <taxon>Gammaproteobacteria</taxon>
        <taxon>Thiotrichales</taxon>
        <taxon>Thiotrichaceae</taxon>
        <taxon>Thiothrix</taxon>
    </lineage>
</organism>
<dbReference type="SUPFAM" id="SSF55729">
    <property type="entry name" value="Acyl-CoA N-acyltransferases (Nat)"/>
    <property type="match status" value="1"/>
</dbReference>
<dbReference type="PANTHER" id="PTHR36449:SF1">
    <property type="entry name" value="ACETYLTRANSFERASE"/>
    <property type="match status" value="1"/>
</dbReference>
<sequence>MPYVCKSLTELTLPHDFDCNEPALNRFLLQNALENESRGVCTTHLFCEVVDSESVILGYFSLSTTPLDINHLDQRTIKRLPAYAKANLTATLLARLALDKKYHGKKLGILLLIESLKAVEASWKLVNSVGLLVHAKHDNAASFYSAHGFSSLSKNHLELFMPKKEVLAIVAQTKKRSDVSV</sequence>
<dbReference type="EMBL" id="FUYB01000009">
    <property type="protein sequence ID" value="SKA81102.1"/>
    <property type="molecule type" value="Genomic_DNA"/>
</dbReference>
<evidence type="ECO:0008006" key="7">
    <source>
        <dbReference type="Google" id="ProtNLM"/>
    </source>
</evidence>
<keyword evidence="2" id="KW-1277">Toxin-antitoxin system</keyword>
<dbReference type="Gene3D" id="3.40.630.30">
    <property type="match status" value="1"/>
</dbReference>
<accession>A0A1T4WUP6</accession>
<reference evidence="5 6" key="1">
    <citation type="submission" date="2017-02" db="EMBL/GenBank/DDBJ databases">
        <authorList>
            <person name="Peterson S.W."/>
        </authorList>
    </citation>
    <scope>NUCLEOTIDE SEQUENCE [LARGE SCALE GENOMIC DNA]</scope>
    <source>
        <strain evidence="5 6">ATCC 49788</strain>
    </source>
</reference>
<evidence type="ECO:0000256" key="3">
    <source>
        <dbReference type="ARBA" id="ARBA00022679"/>
    </source>
</evidence>
<evidence type="ECO:0000313" key="6">
    <source>
        <dbReference type="Proteomes" id="UP000190460"/>
    </source>
</evidence>
<dbReference type="AlphaFoldDB" id="A0A1T4WUP6"/>
<evidence type="ECO:0000256" key="4">
    <source>
        <dbReference type="ARBA" id="ARBA00023315"/>
    </source>
</evidence>
<dbReference type="Proteomes" id="UP000190460">
    <property type="component" value="Unassembled WGS sequence"/>
</dbReference>
<comment type="similarity">
    <text evidence="1">Belongs to the acetyltransferase family. GNAT subfamily.</text>
</comment>
<name>A0A1T4WUP6_9GAMM</name>
<evidence type="ECO:0000313" key="5">
    <source>
        <dbReference type="EMBL" id="SKA81102.1"/>
    </source>
</evidence>
<gene>
    <name evidence="5" type="ORF">SAMN02745130_02165</name>
</gene>
<dbReference type="PANTHER" id="PTHR36449">
    <property type="entry name" value="ACETYLTRANSFERASE-RELATED"/>
    <property type="match status" value="1"/>
</dbReference>
<protein>
    <recommendedName>
        <fullName evidence="7">Acetyltransferase (GNAT) domain-containing protein</fullName>
    </recommendedName>
</protein>
<evidence type="ECO:0000256" key="2">
    <source>
        <dbReference type="ARBA" id="ARBA00022649"/>
    </source>
</evidence>
<evidence type="ECO:0000256" key="1">
    <source>
        <dbReference type="ARBA" id="ARBA00009342"/>
    </source>
</evidence>